<dbReference type="AlphaFoldDB" id="A0A0H3ZPZ4"/>
<protein>
    <submittedName>
        <fullName evidence="2">Uncharacterized protein</fullName>
    </submittedName>
</protein>
<organism evidence="2">
    <name type="scientific">Vibrio tasmaniensis</name>
    <dbReference type="NCBI Taxonomy" id="212663"/>
    <lineage>
        <taxon>Bacteria</taxon>
        <taxon>Pseudomonadati</taxon>
        <taxon>Pseudomonadota</taxon>
        <taxon>Gammaproteobacteria</taxon>
        <taxon>Vibrionales</taxon>
        <taxon>Vibrionaceae</taxon>
        <taxon>Vibrio</taxon>
    </lineage>
</organism>
<name>A0A0H3ZPZ4_9VIBR</name>
<reference evidence="2" key="1">
    <citation type="journal article" date="2015" name="MBio">
        <title>Eco-Evolutionary Dynamics of Episomes among Ecologically Cohesive Bacterial Populations.</title>
        <authorList>
            <person name="Xue H."/>
            <person name="Cordero O.X."/>
            <person name="Camas F.M."/>
            <person name="Trimble W."/>
            <person name="Meyer F."/>
            <person name="Guglielmini J."/>
            <person name="Rocha E.P."/>
            <person name="Polz M.F."/>
        </authorList>
    </citation>
    <scope>NUCLEOTIDE SEQUENCE</scope>
    <source>
        <strain evidence="2">FF_112</strain>
    </source>
</reference>
<accession>A0A0H3ZPZ4</accession>
<proteinExistence type="predicted"/>
<evidence type="ECO:0000256" key="1">
    <source>
        <dbReference type="SAM" id="MobiDB-lite"/>
    </source>
</evidence>
<feature type="compositionally biased region" description="Low complexity" evidence="1">
    <location>
        <begin position="63"/>
        <end position="76"/>
    </location>
</feature>
<evidence type="ECO:0000313" key="2">
    <source>
        <dbReference type="EMBL" id="AKN35989.1"/>
    </source>
</evidence>
<dbReference type="EMBL" id="KP795460">
    <property type="protein sequence ID" value="AKN35989.1"/>
    <property type="molecule type" value="Genomic_DNA"/>
</dbReference>
<feature type="region of interest" description="Disordered" evidence="1">
    <location>
        <begin position="49"/>
        <end position="83"/>
    </location>
</feature>
<sequence length="199" mass="21744">MKKVQCNKITLLDHNDTHKVVGGKMNWHDALNTVASSIGGGLAGDSGSTGCASGAQSTRDQSSHVSHAGGCSSGASHSGGGHSGGSSRVICTHFYRKGMIDSAVWRADLQYTQDHLSETTVRGYHYWAIPYVELMRKSPLAEKIMYPIAKYRAIELAYQMNVVEKGSLRGKLVRLLIEPTCFLIGCICKQKDWQALWNK</sequence>